<dbReference type="InterPro" id="IPR036264">
    <property type="entry name" value="Bact_exopeptidase_dim_dom"/>
</dbReference>
<gene>
    <name evidence="9" type="ORF">JR050_06765</name>
</gene>
<organism evidence="9 10">
    <name type="scientific">Bacillus suaedaesalsae</name>
    <dbReference type="NCBI Taxonomy" id="2810349"/>
    <lineage>
        <taxon>Bacteria</taxon>
        <taxon>Bacillati</taxon>
        <taxon>Bacillota</taxon>
        <taxon>Bacilli</taxon>
        <taxon>Bacillales</taxon>
        <taxon>Bacillaceae</taxon>
        <taxon>Bacillus</taxon>
    </lineage>
</organism>
<dbReference type="SUPFAM" id="SSF55031">
    <property type="entry name" value="Bacterial exopeptidase dimerisation domain"/>
    <property type="match status" value="1"/>
</dbReference>
<dbReference type="InterPro" id="IPR001261">
    <property type="entry name" value="ArgE/DapE_CS"/>
</dbReference>
<evidence type="ECO:0000313" key="10">
    <source>
        <dbReference type="Proteomes" id="UP001518925"/>
    </source>
</evidence>
<comment type="caution">
    <text evidence="9">The sequence shown here is derived from an EMBL/GenBank/DDBJ whole genome shotgun (WGS) entry which is preliminary data.</text>
</comment>
<accession>A0ABS2DFX0</accession>
<dbReference type="Pfam" id="PF07687">
    <property type="entry name" value="M20_dimer"/>
    <property type="match status" value="1"/>
</dbReference>
<comment type="similarity">
    <text evidence="7">Belongs to the peptidase M42 family.</text>
</comment>
<protein>
    <submittedName>
        <fullName evidence="9">M20/M25/M40 family metallo-hydrolase</fullName>
    </submittedName>
</protein>
<evidence type="ECO:0000256" key="3">
    <source>
        <dbReference type="ARBA" id="ARBA00022723"/>
    </source>
</evidence>
<comment type="cofactor">
    <cofactor evidence="1">
        <name>Zn(2+)</name>
        <dbReference type="ChEBI" id="CHEBI:29105"/>
    </cofactor>
</comment>
<evidence type="ECO:0000256" key="5">
    <source>
        <dbReference type="ARBA" id="ARBA00022833"/>
    </source>
</evidence>
<reference evidence="9 10" key="1">
    <citation type="submission" date="2021-02" db="EMBL/GenBank/DDBJ databases">
        <title>Bacillus sp. RD4P76, an endophyte from a halophyte.</title>
        <authorList>
            <person name="Sun J.-Q."/>
        </authorList>
    </citation>
    <scope>NUCLEOTIDE SEQUENCE [LARGE SCALE GENOMIC DNA]</scope>
    <source>
        <strain evidence="9 10">RD4P76</strain>
    </source>
</reference>
<dbReference type="EMBL" id="JAFELM010000021">
    <property type="protein sequence ID" value="MBM6617377.1"/>
    <property type="molecule type" value="Genomic_DNA"/>
</dbReference>
<keyword evidence="6" id="KW-0482">Metalloprotease</keyword>
<evidence type="ECO:0000256" key="6">
    <source>
        <dbReference type="ARBA" id="ARBA00023049"/>
    </source>
</evidence>
<dbReference type="InterPro" id="IPR002933">
    <property type="entry name" value="Peptidase_M20"/>
</dbReference>
<dbReference type="Proteomes" id="UP001518925">
    <property type="component" value="Unassembled WGS sequence"/>
</dbReference>
<name>A0ABS2DFX0_9BACI</name>
<feature type="domain" description="Peptidase M20 dimerisation" evidence="8">
    <location>
        <begin position="180"/>
        <end position="273"/>
    </location>
</feature>
<evidence type="ECO:0000256" key="7">
    <source>
        <dbReference type="PIRNR" id="PIRNR001123"/>
    </source>
</evidence>
<dbReference type="SUPFAM" id="SSF53187">
    <property type="entry name" value="Zn-dependent exopeptidases"/>
    <property type="match status" value="1"/>
</dbReference>
<dbReference type="RefSeq" id="WP_204202750.1">
    <property type="nucleotide sequence ID" value="NZ_JAFELM010000021.1"/>
</dbReference>
<evidence type="ECO:0000313" key="9">
    <source>
        <dbReference type="EMBL" id="MBM6617377.1"/>
    </source>
</evidence>
<evidence type="ECO:0000256" key="1">
    <source>
        <dbReference type="ARBA" id="ARBA00001947"/>
    </source>
</evidence>
<evidence type="ECO:0000256" key="2">
    <source>
        <dbReference type="ARBA" id="ARBA00022670"/>
    </source>
</evidence>
<sequence length="372" mass="39523">MVNQERLLNEFLELVQVDSETKFEAEIAKVLKEKFSSLGVEVYEDDTTALTGHGAGNLVCTLPATKDGVDTIYFTSHMDTVVPGKGVKPSVKDGYVVTDGTTILGADDKTGLAAMFEAIRVLKENNIPHGTIEFIITVGEESGLVGAKVLDRSKITAKYGYALDSDGKVGNIIVAAPTQAKVKTTIFGKTAHAGVAPEKGVSAITVAAKAIAKMPLGRIDEETTANIGRFEGGQQTNIVCDRVDILAEARSLVPEKMEAQVQKMKEAFESTASEMGGRAEVEVTVMYPGFKFGEGDHVVEVARRAATAIGRSSELQQSGGGSDANVIAGHGIPTVNLAVGYEEIHTTNERMPIEELVKTAELVVAIIEEVAK</sequence>
<dbReference type="CDD" id="cd05683">
    <property type="entry name" value="M20_peptT_like"/>
    <property type="match status" value="1"/>
</dbReference>
<dbReference type="PANTHER" id="PTHR42994">
    <property type="entry name" value="PEPTIDASE T"/>
    <property type="match status" value="1"/>
</dbReference>
<keyword evidence="2" id="KW-0645">Protease</keyword>
<dbReference type="PANTHER" id="PTHR42994:SF2">
    <property type="entry name" value="PEPTIDASE"/>
    <property type="match status" value="1"/>
</dbReference>
<dbReference type="InterPro" id="IPR008007">
    <property type="entry name" value="Peptidase_M42"/>
</dbReference>
<dbReference type="Gene3D" id="3.30.70.360">
    <property type="match status" value="1"/>
</dbReference>
<dbReference type="InterPro" id="IPR010162">
    <property type="entry name" value="PepT-like"/>
</dbReference>
<dbReference type="PIRSF" id="PIRSF001123">
    <property type="entry name" value="PepA_GA"/>
    <property type="match status" value="1"/>
</dbReference>
<keyword evidence="3" id="KW-0479">Metal-binding</keyword>
<dbReference type="InterPro" id="IPR011650">
    <property type="entry name" value="Peptidase_M20_dimer"/>
</dbReference>
<keyword evidence="4" id="KW-0378">Hydrolase</keyword>
<dbReference type="NCBIfam" id="TIGR01883">
    <property type="entry name" value="PepT-like"/>
    <property type="match status" value="1"/>
</dbReference>
<keyword evidence="5" id="KW-0862">Zinc</keyword>
<keyword evidence="10" id="KW-1185">Reference proteome</keyword>
<proteinExistence type="inferred from homology"/>
<dbReference type="Gene3D" id="3.40.630.10">
    <property type="entry name" value="Zn peptidases"/>
    <property type="match status" value="1"/>
</dbReference>
<dbReference type="PROSITE" id="PS00758">
    <property type="entry name" value="ARGE_DAPE_CPG2_1"/>
    <property type="match status" value="1"/>
</dbReference>
<dbReference type="Pfam" id="PF01546">
    <property type="entry name" value="Peptidase_M20"/>
    <property type="match status" value="1"/>
</dbReference>
<evidence type="ECO:0000256" key="4">
    <source>
        <dbReference type="ARBA" id="ARBA00022801"/>
    </source>
</evidence>
<evidence type="ECO:0000259" key="8">
    <source>
        <dbReference type="Pfam" id="PF07687"/>
    </source>
</evidence>